<comment type="subcellular location">
    <subcellularLocation>
        <location evidence="1">Membrane</location>
        <topology evidence="1">Multi-pass membrane protein</topology>
    </subcellularLocation>
</comment>
<feature type="transmembrane region" description="Helical" evidence="5">
    <location>
        <begin position="192"/>
        <end position="211"/>
    </location>
</feature>
<protein>
    <submittedName>
        <fullName evidence="7">MFS transporter</fullName>
    </submittedName>
</protein>
<feature type="transmembrane region" description="Helical" evidence="5">
    <location>
        <begin position="108"/>
        <end position="131"/>
    </location>
</feature>
<feature type="transmembrane region" description="Helical" evidence="5">
    <location>
        <begin position="299"/>
        <end position="318"/>
    </location>
</feature>
<dbReference type="PANTHER" id="PTHR23530:SF1">
    <property type="entry name" value="PERMEASE, MAJOR FACILITATOR SUPERFAMILY-RELATED"/>
    <property type="match status" value="1"/>
</dbReference>
<dbReference type="InterPro" id="IPR036259">
    <property type="entry name" value="MFS_trans_sf"/>
</dbReference>
<evidence type="ECO:0000256" key="2">
    <source>
        <dbReference type="ARBA" id="ARBA00022692"/>
    </source>
</evidence>
<dbReference type="AlphaFoldDB" id="A0A956NCQ9"/>
<dbReference type="InterPro" id="IPR011701">
    <property type="entry name" value="MFS"/>
</dbReference>
<evidence type="ECO:0000256" key="4">
    <source>
        <dbReference type="ARBA" id="ARBA00023136"/>
    </source>
</evidence>
<feature type="transmembrane region" description="Helical" evidence="5">
    <location>
        <begin position="164"/>
        <end position="186"/>
    </location>
</feature>
<dbReference type="InterPro" id="IPR053160">
    <property type="entry name" value="MFS_DHA3_Transporter"/>
</dbReference>
<feature type="transmembrane region" description="Helical" evidence="5">
    <location>
        <begin position="83"/>
        <end position="102"/>
    </location>
</feature>
<name>A0A956NCQ9_UNCEI</name>
<gene>
    <name evidence="7" type="ORF">KDA27_13300</name>
</gene>
<feature type="domain" description="Major facilitator superfamily (MFS) profile" evidence="6">
    <location>
        <begin position="1"/>
        <end position="413"/>
    </location>
</feature>
<dbReference type="Pfam" id="PF07690">
    <property type="entry name" value="MFS_1"/>
    <property type="match status" value="1"/>
</dbReference>
<dbReference type="Proteomes" id="UP000739538">
    <property type="component" value="Unassembled WGS sequence"/>
</dbReference>
<evidence type="ECO:0000313" key="8">
    <source>
        <dbReference type="Proteomes" id="UP000739538"/>
    </source>
</evidence>
<comment type="caution">
    <text evidence="7">The sequence shown here is derived from an EMBL/GenBank/DDBJ whole genome shotgun (WGS) entry which is preliminary data.</text>
</comment>
<feature type="transmembrane region" description="Helical" evidence="5">
    <location>
        <begin position="26"/>
        <end position="44"/>
    </location>
</feature>
<feature type="transmembrane region" description="Helical" evidence="5">
    <location>
        <begin position="232"/>
        <end position="259"/>
    </location>
</feature>
<keyword evidence="3 5" id="KW-1133">Transmembrane helix</keyword>
<evidence type="ECO:0000256" key="1">
    <source>
        <dbReference type="ARBA" id="ARBA00004141"/>
    </source>
</evidence>
<feature type="transmembrane region" description="Helical" evidence="5">
    <location>
        <begin position="390"/>
        <end position="412"/>
    </location>
</feature>
<keyword evidence="4 5" id="KW-0472">Membrane</keyword>
<feature type="transmembrane region" description="Helical" evidence="5">
    <location>
        <begin position="271"/>
        <end position="292"/>
    </location>
</feature>
<feature type="transmembrane region" description="Helical" evidence="5">
    <location>
        <begin position="56"/>
        <end position="76"/>
    </location>
</feature>
<evidence type="ECO:0000313" key="7">
    <source>
        <dbReference type="EMBL" id="MCA9756774.1"/>
    </source>
</evidence>
<evidence type="ECO:0000256" key="3">
    <source>
        <dbReference type="ARBA" id="ARBA00022989"/>
    </source>
</evidence>
<reference evidence="7" key="1">
    <citation type="submission" date="2020-04" db="EMBL/GenBank/DDBJ databases">
        <authorList>
            <person name="Zhang T."/>
        </authorList>
    </citation>
    <scope>NUCLEOTIDE SEQUENCE</scope>
    <source>
        <strain evidence="7">HKST-UBA02</strain>
    </source>
</reference>
<dbReference type="InterPro" id="IPR020846">
    <property type="entry name" value="MFS_dom"/>
</dbReference>
<keyword evidence="2 5" id="KW-0812">Transmembrane</keyword>
<dbReference type="GO" id="GO:0022857">
    <property type="term" value="F:transmembrane transporter activity"/>
    <property type="evidence" value="ECO:0007669"/>
    <property type="project" value="InterPro"/>
</dbReference>
<dbReference type="PROSITE" id="PS50850">
    <property type="entry name" value="MFS"/>
    <property type="match status" value="1"/>
</dbReference>
<accession>A0A956NCQ9</accession>
<dbReference type="InterPro" id="IPR005829">
    <property type="entry name" value="Sugar_transporter_CS"/>
</dbReference>
<dbReference type="PANTHER" id="PTHR23530">
    <property type="entry name" value="TRANSPORT PROTEIN-RELATED"/>
    <property type="match status" value="1"/>
</dbReference>
<dbReference type="EMBL" id="JAGQHS010000066">
    <property type="protein sequence ID" value="MCA9756774.1"/>
    <property type="molecule type" value="Genomic_DNA"/>
</dbReference>
<dbReference type="Gene3D" id="1.20.1250.20">
    <property type="entry name" value="MFS general substrate transporter like domains"/>
    <property type="match status" value="1"/>
</dbReference>
<evidence type="ECO:0000259" key="6">
    <source>
        <dbReference type="PROSITE" id="PS50850"/>
    </source>
</evidence>
<dbReference type="SUPFAM" id="SSF103473">
    <property type="entry name" value="MFS general substrate transporter"/>
    <property type="match status" value="1"/>
</dbReference>
<dbReference type="GO" id="GO:0016020">
    <property type="term" value="C:membrane"/>
    <property type="evidence" value="ECO:0007669"/>
    <property type="project" value="UniProtKB-SubCell"/>
</dbReference>
<organism evidence="7 8">
    <name type="scientific">Eiseniibacteriota bacterium</name>
    <dbReference type="NCBI Taxonomy" id="2212470"/>
    <lineage>
        <taxon>Bacteria</taxon>
        <taxon>Candidatus Eiseniibacteriota</taxon>
    </lineage>
</organism>
<sequence length="431" mass="46473">MSDSPSSSDFAFDVAKLRGNYAKIQWINFFWMFLVVIPVVVPIWQSHGLDMHQVYLLQTVFALAVVVLEVPSGYVADHIGRKTSLVLGGALAGLAFTWFAFADEFWKFVVFEIMAAVGASLYSGSDVALIYDTDEAIRRASSSVRPTAEQTSDRAAIASLGQRLFYAQSGETLASILGGLLVLVSLDLPARVNAITAWGAFFIALTLVEAPRELGSAHQSHFQKAKEIAQLLFVRSALLRLVLINLIVYGLATLTAVWAFQGYWKAGDISLAFFGWLWAGYNLTVALVGRVAHAIEDRIGSAAVVVSIGLLPVLGFFGMAVSGAWLGTVFGLAFQVARGLTQVVLKDALNSRVPTDYRATANSISTLGVRFGFALVGPAMGWMIDGRGYPFALSTFGVLYAVLFGIVCVPLVRMRSVFRTASVRADTGADS</sequence>
<reference evidence="7" key="2">
    <citation type="journal article" date="2021" name="Microbiome">
        <title>Successional dynamics and alternative stable states in a saline activated sludge microbial community over 9 years.</title>
        <authorList>
            <person name="Wang Y."/>
            <person name="Ye J."/>
            <person name="Ju F."/>
            <person name="Liu L."/>
            <person name="Boyd J.A."/>
            <person name="Deng Y."/>
            <person name="Parks D.H."/>
            <person name="Jiang X."/>
            <person name="Yin X."/>
            <person name="Woodcroft B.J."/>
            <person name="Tyson G.W."/>
            <person name="Hugenholtz P."/>
            <person name="Polz M.F."/>
            <person name="Zhang T."/>
        </authorList>
    </citation>
    <scope>NUCLEOTIDE SEQUENCE</scope>
    <source>
        <strain evidence="7">HKST-UBA02</strain>
    </source>
</reference>
<evidence type="ECO:0000256" key="5">
    <source>
        <dbReference type="SAM" id="Phobius"/>
    </source>
</evidence>
<dbReference type="PROSITE" id="PS00216">
    <property type="entry name" value="SUGAR_TRANSPORT_1"/>
    <property type="match status" value="1"/>
</dbReference>
<proteinExistence type="predicted"/>